<keyword evidence="3" id="KW-1185">Reference proteome</keyword>
<feature type="transmembrane region" description="Helical" evidence="1">
    <location>
        <begin position="16"/>
        <end position="38"/>
    </location>
</feature>
<proteinExistence type="predicted"/>
<protein>
    <submittedName>
        <fullName evidence="2">DUF2149 domain-containing protein</fullName>
    </submittedName>
</protein>
<dbReference type="Pfam" id="PF09919">
    <property type="entry name" value="DUF2149"/>
    <property type="match status" value="1"/>
</dbReference>
<keyword evidence="1" id="KW-0812">Transmembrane</keyword>
<dbReference type="Proteomes" id="UP001303211">
    <property type="component" value="Chromosome"/>
</dbReference>
<dbReference type="InterPro" id="IPR018676">
    <property type="entry name" value="DUF2149"/>
</dbReference>
<evidence type="ECO:0000256" key="1">
    <source>
        <dbReference type="SAM" id="Phobius"/>
    </source>
</evidence>
<name>A0ABZ0J8X1_9BURK</name>
<evidence type="ECO:0000313" key="2">
    <source>
        <dbReference type="EMBL" id="WOO33917.1"/>
    </source>
</evidence>
<gene>
    <name evidence="2" type="ORF">P4826_07615</name>
</gene>
<organism evidence="2 3">
    <name type="scientific">Diaphorobacter limosus</name>
    <dbReference type="NCBI Taxonomy" id="3036128"/>
    <lineage>
        <taxon>Bacteria</taxon>
        <taxon>Pseudomonadati</taxon>
        <taxon>Pseudomonadota</taxon>
        <taxon>Betaproteobacteria</taxon>
        <taxon>Burkholderiales</taxon>
        <taxon>Comamonadaceae</taxon>
        <taxon>Diaphorobacter</taxon>
    </lineage>
</organism>
<evidence type="ECO:0000313" key="3">
    <source>
        <dbReference type="Proteomes" id="UP001303211"/>
    </source>
</evidence>
<keyword evidence="1" id="KW-1133">Transmembrane helix</keyword>
<dbReference type="RefSeq" id="WP_317703248.1">
    <property type="nucleotide sequence ID" value="NZ_CP136921.1"/>
</dbReference>
<sequence>MSRLRLMEDLEADDPILSVVNLIDVFLVVIAALLLAVANSSVNPFSTESVTIIKNPGKDNMEIIVKDGQKVAHYKASGEIGEGQGAKAGVAYRLKDGSMVYVPEAGEAH</sequence>
<dbReference type="EMBL" id="CP136921">
    <property type="protein sequence ID" value="WOO33917.1"/>
    <property type="molecule type" value="Genomic_DNA"/>
</dbReference>
<accession>A0ABZ0J8X1</accession>
<reference evidence="2 3" key="1">
    <citation type="submission" date="2023-03" db="EMBL/GenBank/DDBJ databases">
        <title>Diaphorobacter basophil sp. nov., isolated from a sewage-treatment plant.</title>
        <authorList>
            <person name="Yang K."/>
        </authorList>
    </citation>
    <scope>NUCLEOTIDE SEQUENCE [LARGE SCALE GENOMIC DNA]</scope>
    <source>
        <strain evidence="2 3">Y-1</strain>
    </source>
</reference>
<keyword evidence="1" id="KW-0472">Membrane</keyword>